<evidence type="ECO:0000313" key="1">
    <source>
        <dbReference type="EMBL" id="CAK9026154.1"/>
    </source>
</evidence>
<keyword evidence="2" id="KW-1185">Reference proteome</keyword>
<gene>
    <name evidence="1" type="ORF">SCF082_LOCUS17367</name>
</gene>
<accession>A0ABP0KJJ3</accession>
<dbReference type="Proteomes" id="UP001642464">
    <property type="component" value="Unassembled WGS sequence"/>
</dbReference>
<reference evidence="1 2" key="1">
    <citation type="submission" date="2024-02" db="EMBL/GenBank/DDBJ databases">
        <authorList>
            <person name="Chen Y."/>
            <person name="Shah S."/>
            <person name="Dougan E. K."/>
            <person name="Thang M."/>
            <person name="Chan C."/>
        </authorList>
    </citation>
    <scope>NUCLEOTIDE SEQUENCE [LARGE SCALE GENOMIC DNA]</scope>
</reference>
<dbReference type="EMBL" id="CAXAMM010011447">
    <property type="protein sequence ID" value="CAK9026154.1"/>
    <property type="molecule type" value="Genomic_DNA"/>
</dbReference>
<organism evidence="1 2">
    <name type="scientific">Durusdinium trenchii</name>
    <dbReference type="NCBI Taxonomy" id="1381693"/>
    <lineage>
        <taxon>Eukaryota</taxon>
        <taxon>Sar</taxon>
        <taxon>Alveolata</taxon>
        <taxon>Dinophyceae</taxon>
        <taxon>Suessiales</taxon>
        <taxon>Symbiodiniaceae</taxon>
        <taxon>Durusdinium</taxon>
    </lineage>
</organism>
<sequence>MAAFFLIAAVPFLVAADSRPETLSSFLRGHQQTECTGDGSMPSVSGTPLCWGGDLLVQTFNIKVNSYDGTSGTVDMEMRGPTSGQCTETPFENNNNEISLGEQHECSLGDSEYTVKYCPDQDKFVINIVKPWTVEVTLKRQECGAADERKKEILP</sequence>
<protein>
    <submittedName>
        <fullName evidence="1">Uncharacterized protein</fullName>
    </submittedName>
</protein>
<name>A0ABP0KJJ3_9DINO</name>
<evidence type="ECO:0000313" key="2">
    <source>
        <dbReference type="Proteomes" id="UP001642464"/>
    </source>
</evidence>
<comment type="caution">
    <text evidence="1">The sequence shown here is derived from an EMBL/GenBank/DDBJ whole genome shotgun (WGS) entry which is preliminary data.</text>
</comment>
<proteinExistence type="predicted"/>